<proteinExistence type="predicted"/>
<dbReference type="EMBL" id="FOIR01000002">
    <property type="protein sequence ID" value="SEW24410.1"/>
    <property type="molecule type" value="Genomic_DNA"/>
</dbReference>
<accession>A0A1I0QBJ4</accession>
<protein>
    <submittedName>
        <fullName evidence="2">Uncharacterized protein</fullName>
    </submittedName>
</protein>
<feature type="coiled-coil region" evidence="1">
    <location>
        <begin position="23"/>
        <end position="50"/>
    </location>
</feature>
<evidence type="ECO:0000256" key="1">
    <source>
        <dbReference type="SAM" id="Coils"/>
    </source>
</evidence>
<dbReference type="RefSeq" id="WP_139177506.1">
    <property type="nucleotide sequence ID" value="NZ_FOIR01000002.1"/>
</dbReference>
<keyword evidence="1" id="KW-0175">Coiled coil</keyword>
<sequence length="140" mass="16036">MDVDKLNEDFAKIAELVTKLDSMDYSDEQYDDVEEELHDLEDQLMEDFGDELEDAIAEAYDNLCPDNDVLLPTAYIAKHYVRKQKDNQGRPGYDIEYREGIPIESDKFPDQEVYIALVPGPTRLVVTVGDAAKQTIWMAK</sequence>
<name>A0A1I0QBJ4_9BACT</name>
<dbReference type="Proteomes" id="UP000199437">
    <property type="component" value="Unassembled WGS sequence"/>
</dbReference>
<organism evidence="2 3">
    <name type="scientific">Roseivirga pacifica</name>
    <dbReference type="NCBI Taxonomy" id="1267423"/>
    <lineage>
        <taxon>Bacteria</taxon>
        <taxon>Pseudomonadati</taxon>
        <taxon>Bacteroidota</taxon>
        <taxon>Cytophagia</taxon>
        <taxon>Cytophagales</taxon>
        <taxon>Roseivirgaceae</taxon>
        <taxon>Roseivirga</taxon>
    </lineage>
</organism>
<dbReference type="GeneID" id="99986894"/>
<keyword evidence="3" id="KW-1185">Reference proteome</keyword>
<dbReference type="OrthoDB" id="883158at2"/>
<dbReference type="AlphaFoldDB" id="A0A1I0QBJ4"/>
<evidence type="ECO:0000313" key="2">
    <source>
        <dbReference type="EMBL" id="SEW24410.1"/>
    </source>
</evidence>
<evidence type="ECO:0000313" key="3">
    <source>
        <dbReference type="Proteomes" id="UP000199437"/>
    </source>
</evidence>
<dbReference type="STRING" id="1267423.SAMN05216290_2188"/>
<reference evidence="3" key="1">
    <citation type="submission" date="2016-10" db="EMBL/GenBank/DDBJ databases">
        <authorList>
            <person name="Varghese N."/>
            <person name="Submissions S."/>
        </authorList>
    </citation>
    <scope>NUCLEOTIDE SEQUENCE [LARGE SCALE GENOMIC DNA]</scope>
    <source>
        <strain evidence="3">CGMCC 1.12402</strain>
    </source>
</reference>
<gene>
    <name evidence="2" type="ORF">SAMN05216290_2188</name>
</gene>